<feature type="compositionally biased region" description="Acidic residues" evidence="1">
    <location>
        <begin position="266"/>
        <end position="281"/>
    </location>
</feature>
<organism evidence="3 4">
    <name type="scientific">Guptibacillus hwajinpoensis</name>
    <dbReference type="NCBI Taxonomy" id="208199"/>
    <lineage>
        <taxon>Bacteria</taxon>
        <taxon>Bacillati</taxon>
        <taxon>Bacillota</taxon>
        <taxon>Bacilli</taxon>
        <taxon>Bacillales</taxon>
        <taxon>Guptibacillaceae</taxon>
        <taxon>Guptibacillus</taxon>
    </lineage>
</organism>
<evidence type="ECO:0000313" key="4">
    <source>
        <dbReference type="Proteomes" id="UP000310541"/>
    </source>
</evidence>
<proteinExistence type="predicted"/>
<evidence type="ECO:0000313" key="3">
    <source>
        <dbReference type="EMBL" id="TKD67681.1"/>
    </source>
</evidence>
<feature type="region of interest" description="Disordered" evidence="1">
    <location>
        <begin position="264"/>
        <end position="299"/>
    </location>
</feature>
<feature type="compositionally biased region" description="Polar residues" evidence="1">
    <location>
        <begin position="288"/>
        <end position="299"/>
    </location>
</feature>
<reference evidence="3 4" key="1">
    <citation type="submission" date="2019-04" db="EMBL/GenBank/DDBJ databases">
        <title>Genome sequence of Bacillus hwajinpoensis strain Y2.</title>
        <authorList>
            <person name="Fair J.L."/>
            <person name="Maclea K.S."/>
        </authorList>
    </citation>
    <scope>NUCLEOTIDE SEQUENCE [LARGE SCALE GENOMIC DNA]</scope>
    <source>
        <strain evidence="3 4">Y2</strain>
    </source>
</reference>
<evidence type="ECO:0000256" key="1">
    <source>
        <dbReference type="SAM" id="MobiDB-lite"/>
    </source>
</evidence>
<sequence length="299" mass="34575">MDWNRTKTILILTFLVFNIFLASDLYKKQTDISGLEMQNQVTLDEQLKDLNVTYDNDPSLQSKKMAFISGNVHYFTDKEEKTLEENTSQDITINGRKLISTLKKPYLISDPDAPSAYSIFLETYVYEGGKYQYFRKDSNDPNIVYFVETHEDKPLYSQDSGMVVVTLEDDKIVSYTQTYLNLKEIVKERKIDPVSETIGLLVSQQDIVAYDKVQDVSIGYYTVTSEDERDTFVFVPTWRVVVENKKNDKPERYYYVNAIEKTVFSDSEENTESDNEEEDESNDKTFDPDSSSPQSTKGD</sequence>
<comment type="caution">
    <text evidence="3">The sequence shown here is derived from an EMBL/GenBank/DDBJ whole genome shotgun (WGS) entry which is preliminary data.</text>
</comment>
<dbReference type="Gene3D" id="2.40.128.690">
    <property type="entry name" value="YycH protein, domain 3-like"/>
    <property type="match status" value="1"/>
</dbReference>
<dbReference type="Proteomes" id="UP000310541">
    <property type="component" value="Unassembled WGS sequence"/>
</dbReference>
<gene>
    <name evidence="3" type="ORF">FBF83_18615</name>
</gene>
<name>A0A4U1MB15_9BACL</name>
<dbReference type="GO" id="GO:0016020">
    <property type="term" value="C:membrane"/>
    <property type="evidence" value="ECO:0007669"/>
    <property type="project" value="InterPro"/>
</dbReference>
<dbReference type="RefSeq" id="WP_136948654.1">
    <property type="nucleotide sequence ID" value="NZ_SWFM01000008.1"/>
</dbReference>
<dbReference type="InterPro" id="IPR018604">
    <property type="entry name" value="YycI-like"/>
</dbReference>
<evidence type="ECO:0000259" key="2">
    <source>
        <dbReference type="Pfam" id="PF09648"/>
    </source>
</evidence>
<accession>A0A4U1MB15</accession>
<dbReference type="AlphaFoldDB" id="A0A4U1MB15"/>
<feature type="domain" description="Regulatory protein YycH-like" evidence="2">
    <location>
        <begin position="38"/>
        <end position="259"/>
    </location>
</feature>
<dbReference type="Pfam" id="PF09648">
    <property type="entry name" value="YycI"/>
    <property type="match status" value="1"/>
</dbReference>
<protein>
    <recommendedName>
        <fullName evidence="2">Regulatory protein YycH-like domain-containing protein</fullName>
    </recommendedName>
</protein>
<dbReference type="OrthoDB" id="2388036at2"/>
<dbReference type="EMBL" id="SWFM01000008">
    <property type="protein sequence ID" value="TKD67681.1"/>
    <property type="molecule type" value="Genomic_DNA"/>
</dbReference>